<sequence>MDRNTGTAIGIPNLQECDIHHTKIVMWINLSTSRWVTCRDPVDVLWGDADPGFAEKSRCCGAYRPRYHWSMALAHLTSRPTTTARPAVPAVPGSAPALPPSVARVAARTRLSAELLAAILEVERRTRATLEDIERADALAERLLVRRGARLRAAAGRPAR</sequence>
<dbReference type="Proteomes" id="UP000001937">
    <property type="component" value="Chromosome"/>
</dbReference>
<protein>
    <submittedName>
        <fullName evidence="1">Uncharacterized protein</fullName>
    </submittedName>
</protein>
<evidence type="ECO:0000313" key="2">
    <source>
        <dbReference type="Proteomes" id="UP000001937"/>
    </source>
</evidence>
<accession>Q2JAN9</accession>
<dbReference type="EMBL" id="CP000249">
    <property type="protein sequence ID" value="ABD11653.1"/>
    <property type="molecule type" value="Genomic_DNA"/>
</dbReference>
<dbReference type="HOGENOM" id="CLU_1649639_0_0_11"/>
<evidence type="ECO:0000313" key="1">
    <source>
        <dbReference type="EMBL" id="ABD11653.1"/>
    </source>
</evidence>
<name>Q2JAN9_FRACC</name>
<organism evidence="1 2">
    <name type="scientific">Frankia casuarinae (strain DSM 45818 / CECT 9043 / HFP020203 / CcI3)</name>
    <dbReference type="NCBI Taxonomy" id="106370"/>
    <lineage>
        <taxon>Bacteria</taxon>
        <taxon>Bacillati</taxon>
        <taxon>Actinomycetota</taxon>
        <taxon>Actinomycetes</taxon>
        <taxon>Frankiales</taxon>
        <taxon>Frankiaceae</taxon>
        <taxon>Frankia</taxon>
    </lineage>
</organism>
<keyword evidence="2" id="KW-1185">Reference proteome</keyword>
<gene>
    <name evidence="1" type="ordered locus">Francci3_2285</name>
</gene>
<dbReference type="AlphaFoldDB" id="Q2JAN9"/>
<reference evidence="1 2" key="1">
    <citation type="journal article" date="2007" name="Genome Res.">
        <title>Genome characteristics of facultatively symbiotic Frankia sp. strains reflect host range and host plant biogeography.</title>
        <authorList>
            <person name="Normand P."/>
            <person name="Lapierre P."/>
            <person name="Tisa L.S."/>
            <person name="Gogarten J.P."/>
            <person name="Alloisio N."/>
            <person name="Bagnarol E."/>
            <person name="Bassi C.A."/>
            <person name="Berry A.M."/>
            <person name="Bickhart D.M."/>
            <person name="Choisne N."/>
            <person name="Couloux A."/>
            <person name="Cournoyer B."/>
            <person name="Cruveiller S."/>
            <person name="Daubin V."/>
            <person name="Demange N."/>
            <person name="Francino M.P."/>
            <person name="Goltsman E."/>
            <person name="Huang Y."/>
            <person name="Kopp O.R."/>
            <person name="Labarre L."/>
            <person name="Lapidus A."/>
            <person name="Lavire C."/>
            <person name="Marechal J."/>
            <person name="Martinez M."/>
            <person name="Mastronunzio J.E."/>
            <person name="Mullin B.C."/>
            <person name="Niemann J."/>
            <person name="Pujic P."/>
            <person name="Rawnsley T."/>
            <person name="Rouy Z."/>
            <person name="Schenowitz C."/>
            <person name="Sellstedt A."/>
            <person name="Tavares F."/>
            <person name="Tomkins J.P."/>
            <person name="Vallenet D."/>
            <person name="Valverde C."/>
            <person name="Wall L.G."/>
            <person name="Wang Y."/>
            <person name="Medigue C."/>
            <person name="Benson D.R."/>
        </authorList>
    </citation>
    <scope>NUCLEOTIDE SEQUENCE [LARGE SCALE GENOMIC DNA]</scope>
    <source>
        <strain evidence="2">DSM 45818 / CECT 9043 / CcI3</strain>
    </source>
</reference>
<proteinExistence type="predicted"/>
<dbReference type="KEGG" id="fra:Francci3_2285"/>